<keyword evidence="5" id="KW-0812">Transmembrane</keyword>
<feature type="signal peptide" evidence="10">
    <location>
        <begin position="1"/>
        <end position="27"/>
    </location>
</feature>
<gene>
    <name evidence="11" type="ORF">HMPREF9555_01847</name>
</gene>
<keyword evidence="3" id="KW-0813">Transport</keyword>
<dbReference type="EMBL" id="AECV01000049">
    <property type="protein sequence ID" value="EFW28921.1"/>
    <property type="molecule type" value="Genomic_DNA"/>
</dbReference>
<evidence type="ECO:0000256" key="6">
    <source>
        <dbReference type="ARBA" id="ARBA00023136"/>
    </source>
</evidence>
<dbReference type="SUPFAM" id="SSF56954">
    <property type="entry name" value="Outer membrane efflux proteins (OEP)"/>
    <property type="match status" value="1"/>
</dbReference>
<dbReference type="STRING" id="749551.HMPREF9555_01847"/>
<dbReference type="Gene3D" id="1.20.1600.10">
    <property type="entry name" value="Outer membrane efflux proteins (OEP)"/>
    <property type="match status" value="1"/>
</dbReference>
<evidence type="ECO:0000256" key="9">
    <source>
        <dbReference type="SAM" id="MobiDB-lite"/>
    </source>
</evidence>
<reference evidence="11 12" key="1">
    <citation type="submission" date="2010-08" db="EMBL/GenBank/DDBJ databases">
        <authorList>
            <person name="Weinstock G."/>
            <person name="Sodergren E."/>
            <person name="Clifton S."/>
            <person name="Fulton L."/>
            <person name="Fulton B."/>
            <person name="Courtney L."/>
            <person name="Fronick C."/>
            <person name="Harrison M."/>
            <person name="Strong C."/>
            <person name="Farmer C."/>
            <person name="Delahaunty K."/>
            <person name="Markovic C."/>
            <person name="Hall O."/>
            <person name="Minx P."/>
            <person name="Tomlinson C."/>
            <person name="Mitreva M."/>
            <person name="Hou S."/>
            <person name="Chen J."/>
            <person name="Wollam A."/>
            <person name="Pepin K.H."/>
            <person name="Johnson M."/>
            <person name="Bhonagiri V."/>
            <person name="Zhang X."/>
            <person name="Suruliraj S."/>
            <person name="Warren W."/>
            <person name="Chinwalla A."/>
            <person name="Mardis E.R."/>
            <person name="Wilson R.K."/>
        </authorList>
    </citation>
    <scope>NUCLEOTIDE SEQUENCE [LARGE SCALE GENOMIC DNA]</scope>
    <source>
        <strain evidence="11 12">F0399</strain>
    </source>
</reference>
<dbReference type="PANTHER" id="PTHR30026">
    <property type="entry name" value="OUTER MEMBRANE PROTEIN TOLC"/>
    <property type="match status" value="1"/>
</dbReference>
<evidence type="ECO:0000256" key="3">
    <source>
        <dbReference type="ARBA" id="ARBA00022448"/>
    </source>
</evidence>
<feature type="region of interest" description="Disordered" evidence="9">
    <location>
        <begin position="67"/>
        <end position="91"/>
    </location>
</feature>
<keyword evidence="10" id="KW-0732">Signal</keyword>
<dbReference type="InterPro" id="IPR003423">
    <property type="entry name" value="OMP_efflux"/>
</dbReference>
<evidence type="ECO:0000256" key="5">
    <source>
        <dbReference type="ARBA" id="ARBA00022692"/>
    </source>
</evidence>
<evidence type="ECO:0000256" key="4">
    <source>
        <dbReference type="ARBA" id="ARBA00022452"/>
    </source>
</evidence>
<dbReference type="RefSeq" id="WP_009350496.1">
    <property type="nucleotide sequence ID" value="NZ_GL638151.1"/>
</dbReference>
<evidence type="ECO:0000256" key="10">
    <source>
        <dbReference type="SAM" id="SignalP"/>
    </source>
</evidence>
<evidence type="ECO:0000313" key="11">
    <source>
        <dbReference type="EMBL" id="EFW28921.1"/>
    </source>
</evidence>
<dbReference type="HOGENOM" id="CLU_012817_10_6_9"/>
<comment type="similarity">
    <text evidence="2">Belongs to the outer membrane factor (OMF) (TC 1.B.17) family.</text>
</comment>
<feature type="chain" id="PRO_5003219466" evidence="10">
    <location>
        <begin position="28"/>
        <end position="468"/>
    </location>
</feature>
<accession>E7N4A4</accession>
<feature type="coiled-coil region" evidence="8">
    <location>
        <begin position="317"/>
        <end position="369"/>
    </location>
</feature>
<comment type="caution">
    <text evidence="11">The sequence shown here is derived from an EMBL/GenBank/DDBJ whole genome shotgun (WGS) entry which is preliminary data.</text>
</comment>
<name>E7N4A4_9FIRM</name>
<dbReference type="GO" id="GO:0015288">
    <property type="term" value="F:porin activity"/>
    <property type="evidence" value="ECO:0007669"/>
    <property type="project" value="TreeGrafter"/>
</dbReference>
<dbReference type="GO" id="GO:0009279">
    <property type="term" value="C:cell outer membrane"/>
    <property type="evidence" value="ECO:0007669"/>
    <property type="project" value="UniProtKB-SubCell"/>
</dbReference>
<comment type="subcellular location">
    <subcellularLocation>
        <location evidence="1">Cell outer membrane</location>
    </subcellularLocation>
</comment>
<keyword evidence="8" id="KW-0175">Coiled coil</keyword>
<sequence length="468" mass="50873">MYGQKRRILCLPLLTACLFAVQSGAQARDLSLADAVDMALAANTGLRITRQGEHTADAALKQARGRNGVSVSASDSVRWSKTNGETQQSSNGLNLSASLPLYTGGANQASIQSGEIGAAAARLTTERAREDLKYEVIAAYYNAVEALKKTEVQREAVGNYDAHLGNVTALYEAGAQARIDVLRSSVELSNARQELISAENAYEVNLATLRNLLNMDRGEELHLTTDVSYVPFEKTVQDCISYAYGNRRDLQVQKDTLAQRELAVDIAKAGKKPTVNLTVGSGITTQFRPHNDTSRDVSASVGVNWNIFDSGVTRAQIDAAEAERDTALLNVRQAEETIDLNLRKAYLNLREAEKRFTATGDAVKQAEEDYFIASRRYSAGEGILLDVLDAQLALSKAKQNDINARYDYARYRAQVENLMGEPLTEAERVAADGLPEVTQDERDSVNAANLATSAAVQMTIAKNEVSGK</sequence>
<dbReference type="InterPro" id="IPR051906">
    <property type="entry name" value="TolC-like"/>
</dbReference>
<dbReference type="PANTHER" id="PTHR30026:SF20">
    <property type="entry name" value="OUTER MEMBRANE PROTEIN TOLC"/>
    <property type="match status" value="1"/>
</dbReference>
<evidence type="ECO:0000256" key="8">
    <source>
        <dbReference type="SAM" id="Coils"/>
    </source>
</evidence>
<evidence type="ECO:0000313" key="12">
    <source>
        <dbReference type="Proteomes" id="UP000004633"/>
    </source>
</evidence>
<keyword evidence="4" id="KW-1134">Transmembrane beta strand</keyword>
<protein>
    <submittedName>
        <fullName evidence="11">Outer membrane efflux protein</fullName>
    </submittedName>
</protein>
<keyword evidence="12" id="KW-1185">Reference proteome</keyword>
<evidence type="ECO:0000256" key="1">
    <source>
        <dbReference type="ARBA" id="ARBA00004442"/>
    </source>
</evidence>
<proteinExistence type="inferred from homology"/>
<evidence type="ECO:0000256" key="2">
    <source>
        <dbReference type="ARBA" id="ARBA00007613"/>
    </source>
</evidence>
<dbReference type="AlphaFoldDB" id="E7N4A4"/>
<keyword evidence="6" id="KW-0472">Membrane</keyword>
<keyword evidence="7" id="KW-0998">Cell outer membrane</keyword>
<dbReference type="GO" id="GO:1990281">
    <property type="term" value="C:efflux pump complex"/>
    <property type="evidence" value="ECO:0007669"/>
    <property type="project" value="TreeGrafter"/>
</dbReference>
<dbReference type="GO" id="GO:0015562">
    <property type="term" value="F:efflux transmembrane transporter activity"/>
    <property type="evidence" value="ECO:0007669"/>
    <property type="project" value="InterPro"/>
</dbReference>
<dbReference type="Pfam" id="PF02321">
    <property type="entry name" value="OEP"/>
    <property type="match status" value="2"/>
</dbReference>
<dbReference type="Proteomes" id="UP000004633">
    <property type="component" value="Unassembled WGS sequence"/>
</dbReference>
<evidence type="ECO:0000256" key="7">
    <source>
        <dbReference type="ARBA" id="ARBA00023237"/>
    </source>
</evidence>
<organism evidence="11 12">
    <name type="scientific">Selenomonas artemidis F0399</name>
    <dbReference type="NCBI Taxonomy" id="749551"/>
    <lineage>
        <taxon>Bacteria</taxon>
        <taxon>Bacillati</taxon>
        <taxon>Bacillota</taxon>
        <taxon>Negativicutes</taxon>
        <taxon>Selenomonadales</taxon>
        <taxon>Selenomonadaceae</taxon>
        <taxon>Selenomonas</taxon>
    </lineage>
</organism>
<feature type="compositionally biased region" description="Polar residues" evidence="9">
    <location>
        <begin position="69"/>
        <end position="91"/>
    </location>
</feature>